<dbReference type="AlphaFoldDB" id="A0A542UJ23"/>
<dbReference type="Proteomes" id="UP000318103">
    <property type="component" value="Unassembled WGS sequence"/>
</dbReference>
<organism evidence="2 3">
    <name type="scientific">Streptomyces puniciscabiei</name>
    <dbReference type="NCBI Taxonomy" id="164348"/>
    <lineage>
        <taxon>Bacteria</taxon>
        <taxon>Bacillati</taxon>
        <taxon>Actinomycetota</taxon>
        <taxon>Actinomycetes</taxon>
        <taxon>Kitasatosporales</taxon>
        <taxon>Streptomycetaceae</taxon>
        <taxon>Streptomyces</taxon>
    </lineage>
</organism>
<sequence length="289" mass="31192">MTTLDMAFPPDPKVLDAFERDGFVVLRDVITPEWREQAAAAAMRLLASDRTLGRDRSVDGKDGFRGIVAMDDTFLPLVTNPKVLPTLVALLSANLHLMSSNLIYMPSIPAGGTRTIRVPERHGWHRDMSSAARDLGTAAVPRMSIKAAYFLSDLAPDAGVTMVLPGSHTDTGPVTVPAGAIDPPGAITPDVGPCDAFLFENRTWHAGGLNTSGHPRLAVMMQYGYRWLAPVDDPAPQLLDRKDLTDIEQQLLGRPDRNPDGSVAHEGAGAAPLRAWWQHLNPDPARSSG</sequence>
<dbReference type="GO" id="GO:0005506">
    <property type="term" value="F:iron ion binding"/>
    <property type="evidence" value="ECO:0007669"/>
    <property type="project" value="UniProtKB-ARBA"/>
</dbReference>
<dbReference type="SUPFAM" id="SSF51197">
    <property type="entry name" value="Clavaminate synthase-like"/>
    <property type="match status" value="1"/>
</dbReference>
<dbReference type="InterPro" id="IPR008775">
    <property type="entry name" value="Phytyl_CoA_dOase-like"/>
</dbReference>
<feature type="region of interest" description="Disordered" evidence="1">
    <location>
        <begin position="252"/>
        <end position="289"/>
    </location>
</feature>
<dbReference type="EMBL" id="VFNX01000001">
    <property type="protein sequence ID" value="TQK99068.1"/>
    <property type="molecule type" value="Genomic_DNA"/>
</dbReference>
<dbReference type="PANTHER" id="PTHR20883">
    <property type="entry name" value="PHYTANOYL-COA DIOXYGENASE DOMAIN CONTAINING 1"/>
    <property type="match status" value="1"/>
</dbReference>
<comment type="caution">
    <text evidence="2">The sequence shown here is derived from an EMBL/GenBank/DDBJ whole genome shotgun (WGS) entry which is preliminary data.</text>
</comment>
<dbReference type="OrthoDB" id="9796766at2"/>
<evidence type="ECO:0000256" key="1">
    <source>
        <dbReference type="SAM" id="MobiDB-lite"/>
    </source>
</evidence>
<proteinExistence type="predicted"/>
<keyword evidence="2" id="KW-0223">Dioxygenase</keyword>
<reference evidence="2 3" key="1">
    <citation type="submission" date="2019-06" db="EMBL/GenBank/DDBJ databases">
        <title>Sequencing the genomes of 1000 actinobacteria strains.</title>
        <authorList>
            <person name="Klenk H.-P."/>
        </authorList>
    </citation>
    <scope>NUCLEOTIDE SEQUENCE [LARGE SCALE GENOMIC DNA]</scope>
    <source>
        <strain evidence="2 3">DSM 41929</strain>
    </source>
</reference>
<dbReference type="GO" id="GO:0016706">
    <property type="term" value="F:2-oxoglutarate-dependent dioxygenase activity"/>
    <property type="evidence" value="ECO:0007669"/>
    <property type="project" value="UniProtKB-ARBA"/>
</dbReference>
<gene>
    <name evidence="2" type="ORF">FB563_4122</name>
</gene>
<dbReference type="PANTHER" id="PTHR20883:SF48">
    <property type="entry name" value="ECTOINE DIOXYGENASE"/>
    <property type="match status" value="1"/>
</dbReference>
<evidence type="ECO:0000313" key="3">
    <source>
        <dbReference type="Proteomes" id="UP000318103"/>
    </source>
</evidence>
<dbReference type="Gene3D" id="2.60.120.620">
    <property type="entry name" value="q2cbj1_9rhob like domain"/>
    <property type="match status" value="1"/>
</dbReference>
<dbReference type="Pfam" id="PF05721">
    <property type="entry name" value="PhyH"/>
    <property type="match status" value="1"/>
</dbReference>
<keyword evidence="2" id="KW-0560">Oxidoreductase</keyword>
<keyword evidence="3" id="KW-1185">Reference proteome</keyword>
<evidence type="ECO:0000313" key="2">
    <source>
        <dbReference type="EMBL" id="TQK99068.1"/>
    </source>
</evidence>
<name>A0A542UJ23_9ACTN</name>
<accession>A0A542UJ23</accession>
<dbReference type="RefSeq" id="WP_055705388.1">
    <property type="nucleotide sequence ID" value="NZ_JBPJFI010000001.1"/>
</dbReference>
<protein>
    <submittedName>
        <fullName evidence="2">Ectoine hydroxylase-related dioxygenase (Phytanoyl-CoA dioxygenase family)</fullName>
    </submittedName>
</protein>